<evidence type="ECO:0000313" key="5">
    <source>
        <dbReference type="EMBL" id="KAB1641035.1"/>
    </source>
</evidence>
<protein>
    <submittedName>
        <fullName evidence="5">Flavin reductase</fullName>
    </submittedName>
</protein>
<dbReference type="InterPro" id="IPR002563">
    <property type="entry name" value="Flavin_Rdtase-like_dom"/>
</dbReference>
<dbReference type="Proteomes" id="UP000468668">
    <property type="component" value="Unassembled WGS sequence"/>
</dbReference>
<dbReference type="Pfam" id="PF01613">
    <property type="entry name" value="Flavin_Reduct"/>
    <property type="match status" value="1"/>
</dbReference>
<dbReference type="RefSeq" id="WP_158049197.1">
    <property type="nucleotide sequence ID" value="NZ_WAJR01000007.1"/>
</dbReference>
<dbReference type="Gene3D" id="2.30.110.10">
    <property type="entry name" value="Electron Transport, Fmn-binding Protein, Chain A"/>
    <property type="match status" value="1"/>
</dbReference>
<gene>
    <name evidence="5" type="ORF">F8C90_04145</name>
</gene>
<keyword evidence="6" id="KW-1185">Reference proteome</keyword>
<comment type="caution">
    <text evidence="5">The sequence shown here is derived from an EMBL/GenBank/DDBJ whole genome shotgun (WGS) entry which is preliminary data.</text>
</comment>
<dbReference type="Gene3D" id="2.20.28.10">
    <property type="match status" value="1"/>
</dbReference>
<proteinExistence type="predicted"/>
<dbReference type="GO" id="GO:0042602">
    <property type="term" value="F:riboflavin reductase (NADPH) activity"/>
    <property type="evidence" value="ECO:0007669"/>
    <property type="project" value="TreeGrafter"/>
</dbReference>
<keyword evidence="2" id="KW-0560">Oxidoreductase</keyword>
<dbReference type="PROSITE" id="PS50903">
    <property type="entry name" value="RUBREDOXIN_LIKE"/>
    <property type="match status" value="1"/>
</dbReference>
<feature type="domain" description="Rubredoxin-like" evidence="4">
    <location>
        <begin position="193"/>
        <end position="229"/>
    </location>
</feature>
<reference evidence="5 6" key="1">
    <citation type="submission" date="2019-09" db="EMBL/GenBank/DDBJ databases">
        <title>Whole genome shotgun sequencing (WGS) of Ellagibacter isourolithinifaciens DSM 104140(T) and Adlercreutzia muris DSM 29508(T).</title>
        <authorList>
            <person name="Stoll D.A."/>
            <person name="Danylec N."/>
            <person name="Huch M."/>
        </authorList>
    </citation>
    <scope>NUCLEOTIDE SEQUENCE [LARGE SCALE GENOMIC DNA]</scope>
    <source>
        <strain evidence="5 6">DSM 104140</strain>
    </source>
</reference>
<evidence type="ECO:0000259" key="4">
    <source>
        <dbReference type="PROSITE" id="PS50903"/>
    </source>
</evidence>
<dbReference type="InterPro" id="IPR024934">
    <property type="entry name" value="Rubredoxin-like_dom"/>
</dbReference>
<evidence type="ECO:0000256" key="3">
    <source>
        <dbReference type="SAM" id="MobiDB-lite"/>
    </source>
</evidence>
<dbReference type="SUPFAM" id="SSF50475">
    <property type="entry name" value="FMN-binding split barrel"/>
    <property type="match status" value="1"/>
</dbReference>
<dbReference type="GO" id="GO:0005506">
    <property type="term" value="F:iron ion binding"/>
    <property type="evidence" value="ECO:0007669"/>
    <property type="project" value="InterPro"/>
</dbReference>
<dbReference type="GO" id="GO:0010181">
    <property type="term" value="F:FMN binding"/>
    <property type="evidence" value="ECO:0007669"/>
    <property type="project" value="InterPro"/>
</dbReference>
<dbReference type="InterPro" id="IPR012349">
    <property type="entry name" value="Split_barrel_FMN-bd"/>
</dbReference>
<dbReference type="SMART" id="SM00903">
    <property type="entry name" value="Flavin_Reduct"/>
    <property type="match status" value="1"/>
</dbReference>
<accession>A0A6N6NSH2</accession>
<dbReference type="InterPro" id="IPR050268">
    <property type="entry name" value="NADH-dep_flavin_reductase"/>
</dbReference>
<evidence type="ECO:0000313" key="6">
    <source>
        <dbReference type="Proteomes" id="UP000468668"/>
    </source>
</evidence>
<evidence type="ECO:0000256" key="2">
    <source>
        <dbReference type="ARBA" id="ARBA00023002"/>
    </source>
</evidence>
<dbReference type="PANTHER" id="PTHR30466">
    <property type="entry name" value="FLAVIN REDUCTASE"/>
    <property type="match status" value="1"/>
</dbReference>
<name>A0A6N6NSH2_9ACTN</name>
<dbReference type="PANTHER" id="PTHR30466:SF1">
    <property type="entry name" value="FMN REDUCTASE (NADH) RUTF"/>
    <property type="match status" value="1"/>
</dbReference>
<dbReference type="InterPro" id="IPR048574">
    <property type="entry name" value="RUBY_RBDX"/>
</dbReference>
<comment type="cofactor">
    <cofactor evidence="1">
        <name>Fe(3+)</name>
        <dbReference type="ChEBI" id="CHEBI:29034"/>
    </cofactor>
</comment>
<organism evidence="5 6">
    <name type="scientific">Ellagibacter isourolithinifaciens</name>
    <dbReference type="NCBI Taxonomy" id="2137581"/>
    <lineage>
        <taxon>Bacteria</taxon>
        <taxon>Bacillati</taxon>
        <taxon>Actinomycetota</taxon>
        <taxon>Coriobacteriia</taxon>
        <taxon>Eggerthellales</taxon>
        <taxon>Eggerthellaceae</taxon>
        <taxon>Ellagibacter</taxon>
    </lineage>
</organism>
<evidence type="ECO:0000256" key="1">
    <source>
        <dbReference type="ARBA" id="ARBA00001965"/>
    </source>
</evidence>
<dbReference type="SUPFAM" id="SSF57802">
    <property type="entry name" value="Rubredoxin-like"/>
    <property type="match status" value="1"/>
</dbReference>
<dbReference type="CDD" id="cd00350">
    <property type="entry name" value="rubredoxin_like"/>
    <property type="match status" value="1"/>
</dbReference>
<dbReference type="Pfam" id="PF21349">
    <property type="entry name" value="RUBY_RBDX"/>
    <property type="match status" value="1"/>
</dbReference>
<dbReference type="AlphaFoldDB" id="A0A6N6NSH2"/>
<dbReference type="OrthoDB" id="3176898at2"/>
<dbReference type="GeneID" id="98657595"/>
<sequence>MIDKSAFHSLSYGMYVIGTRFEGSDFGCVANTFAQVTSSPLQVSVALNKENATTAALRAAGRFTASCLSEDASMELIGTFGFHSSTELDKFAQHASSRDASGMPYVAEACCAWFSAKVTGELDLGTHVLFIGEVEESQKVEGAASPMTYSFYHQVKGGKTPPKASSYLGDEQPVPASTSAGEGGEGESAAAPKVGWRCTICGYIEYVDELPDDFECPICGVGKEMFERVEL</sequence>
<feature type="region of interest" description="Disordered" evidence="3">
    <location>
        <begin position="162"/>
        <end position="189"/>
    </location>
</feature>
<dbReference type="EMBL" id="WAJR01000007">
    <property type="protein sequence ID" value="KAB1641035.1"/>
    <property type="molecule type" value="Genomic_DNA"/>
</dbReference>